<protein>
    <submittedName>
        <fullName evidence="1">Uncharacterized protein</fullName>
    </submittedName>
</protein>
<evidence type="ECO:0000313" key="2">
    <source>
        <dbReference type="Proteomes" id="UP001605036"/>
    </source>
</evidence>
<name>A0ABD1XG56_9MARC</name>
<dbReference type="AlphaFoldDB" id="A0ABD1XG56"/>
<proteinExistence type="predicted"/>
<evidence type="ECO:0000313" key="1">
    <source>
        <dbReference type="EMBL" id="KAL2607940.1"/>
    </source>
</evidence>
<dbReference type="Proteomes" id="UP001605036">
    <property type="component" value="Unassembled WGS sequence"/>
</dbReference>
<reference evidence="1 2" key="1">
    <citation type="submission" date="2024-09" db="EMBL/GenBank/DDBJ databases">
        <title>Chromosome-scale assembly of Riccia fluitans.</title>
        <authorList>
            <person name="Paukszto L."/>
            <person name="Sawicki J."/>
            <person name="Karawczyk K."/>
            <person name="Piernik-Szablinska J."/>
            <person name="Szczecinska M."/>
            <person name="Mazdziarz M."/>
        </authorList>
    </citation>
    <scope>NUCLEOTIDE SEQUENCE [LARGE SCALE GENOMIC DNA]</scope>
    <source>
        <strain evidence="1">Rf_01</strain>
        <tissue evidence="1">Aerial parts of the thallus</tissue>
    </source>
</reference>
<sequence>MWGSGIHRRDGLFLWRLLGHLEKEVFAPVWNRNVDSMIVAGIGNSACSSYKYGKKKRKICLEAFKILIRGMTNLPTRLSDRLEILDRSV</sequence>
<comment type="caution">
    <text evidence="1">The sequence shown here is derived from an EMBL/GenBank/DDBJ whole genome shotgun (WGS) entry which is preliminary data.</text>
</comment>
<keyword evidence="2" id="KW-1185">Reference proteome</keyword>
<accession>A0ABD1XG56</accession>
<gene>
    <name evidence="1" type="ORF">R1flu_026513</name>
</gene>
<organism evidence="1 2">
    <name type="scientific">Riccia fluitans</name>
    <dbReference type="NCBI Taxonomy" id="41844"/>
    <lineage>
        <taxon>Eukaryota</taxon>
        <taxon>Viridiplantae</taxon>
        <taxon>Streptophyta</taxon>
        <taxon>Embryophyta</taxon>
        <taxon>Marchantiophyta</taxon>
        <taxon>Marchantiopsida</taxon>
        <taxon>Marchantiidae</taxon>
        <taxon>Marchantiales</taxon>
        <taxon>Ricciaceae</taxon>
        <taxon>Riccia</taxon>
    </lineage>
</organism>
<dbReference type="EMBL" id="JBHFFA010000008">
    <property type="protein sequence ID" value="KAL2607940.1"/>
    <property type="molecule type" value="Genomic_DNA"/>
</dbReference>